<feature type="compositionally biased region" description="Basic and acidic residues" evidence="1">
    <location>
        <begin position="120"/>
        <end position="135"/>
    </location>
</feature>
<name>A0A8H6HCS1_9AGAR</name>
<dbReference type="EMBL" id="JACGCI010000119">
    <property type="protein sequence ID" value="KAF6744524.1"/>
    <property type="molecule type" value="Genomic_DNA"/>
</dbReference>
<keyword evidence="3" id="KW-1185">Reference proteome</keyword>
<dbReference type="Proteomes" id="UP000521943">
    <property type="component" value="Unassembled WGS sequence"/>
</dbReference>
<evidence type="ECO:0000313" key="3">
    <source>
        <dbReference type="Proteomes" id="UP000521943"/>
    </source>
</evidence>
<evidence type="ECO:0000313" key="2">
    <source>
        <dbReference type="EMBL" id="KAF6744524.1"/>
    </source>
</evidence>
<proteinExistence type="predicted"/>
<gene>
    <name evidence="2" type="ORF">DFP72DRAFT_70410</name>
</gene>
<dbReference type="AlphaFoldDB" id="A0A8H6HCS1"/>
<organism evidence="2 3">
    <name type="scientific">Ephemerocybe angulata</name>
    <dbReference type="NCBI Taxonomy" id="980116"/>
    <lineage>
        <taxon>Eukaryota</taxon>
        <taxon>Fungi</taxon>
        <taxon>Dikarya</taxon>
        <taxon>Basidiomycota</taxon>
        <taxon>Agaricomycotina</taxon>
        <taxon>Agaricomycetes</taxon>
        <taxon>Agaricomycetidae</taxon>
        <taxon>Agaricales</taxon>
        <taxon>Agaricineae</taxon>
        <taxon>Psathyrellaceae</taxon>
        <taxon>Ephemerocybe</taxon>
    </lineage>
</organism>
<accession>A0A8H6HCS1</accession>
<protein>
    <submittedName>
        <fullName evidence="2">Uncharacterized protein</fullName>
    </submittedName>
</protein>
<reference evidence="2 3" key="1">
    <citation type="submission" date="2020-07" db="EMBL/GenBank/DDBJ databases">
        <title>Comparative genomics of pyrophilous fungi reveals a link between fire events and developmental genes.</title>
        <authorList>
            <consortium name="DOE Joint Genome Institute"/>
            <person name="Steindorff A.S."/>
            <person name="Carver A."/>
            <person name="Calhoun S."/>
            <person name="Stillman K."/>
            <person name="Liu H."/>
            <person name="Lipzen A."/>
            <person name="Pangilinan J."/>
            <person name="Labutti K."/>
            <person name="Bruns T.D."/>
            <person name="Grigoriev I.V."/>
        </authorList>
    </citation>
    <scope>NUCLEOTIDE SEQUENCE [LARGE SCALE GENOMIC DNA]</scope>
    <source>
        <strain evidence="2 3">CBS 144469</strain>
    </source>
</reference>
<sequence length="141" mass="15139">MGALERLGAGTAHSAAMSALECGVVLWWRSVRAWAAVVYSTRRLNVERNFCQGGVWVGVDVGSGVGVMPFVVARVLLLQGPRGGRGEEESSVGLERMARKAFIVWACSRRGTRPLVVPTKEGKKGGRTERWEGAVKRGTGA</sequence>
<feature type="region of interest" description="Disordered" evidence="1">
    <location>
        <begin position="116"/>
        <end position="141"/>
    </location>
</feature>
<evidence type="ECO:0000256" key="1">
    <source>
        <dbReference type="SAM" id="MobiDB-lite"/>
    </source>
</evidence>
<comment type="caution">
    <text evidence="2">The sequence shown here is derived from an EMBL/GenBank/DDBJ whole genome shotgun (WGS) entry which is preliminary data.</text>
</comment>